<comment type="similarity">
    <text evidence="1 4">Belongs to the acetyltransferase Eis family.</text>
</comment>
<dbReference type="Pfam" id="PF13530">
    <property type="entry name" value="SCP2_2"/>
    <property type="match status" value="1"/>
</dbReference>
<gene>
    <name evidence="6" type="ORF">ACFQDO_18945</name>
</gene>
<dbReference type="Pfam" id="PF17668">
    <property type="entry name" value="Acetyltransf_17"/>
    <property type="match status" value="1"/>
</dbReference>
<feature type="binding site" evidence="4">
    <location>
        <begin position="133"/>
        <end position="134"/>
    </location>
    <ligand>
        <name>acetyl-CoA</name>
        <dbReference type="ChEBI" id="CHEBI:57288"/>
    </ligand>
</feature>
<dbReference type="InterPro" id="IPR051554">
    <property type="entry name" value="Acetyltransferase_Eis"/>
</dbReference>
<evidence type="ECO:0000256" key="4">
    <source>
        <dbReference type="HAMAP-Rule" id="MF_01812"/>
    </source>
</evidence>
<dbReference type="PANTHER" id="PTHR37817">
    <property type="entry name" value="N-ACETYLTRANSFERASE EIS"/>
    <property type="match status" value="1"/>
</dbReference>
<name>A0ABW1JJ89_9ACTN</name>
<dbReference type="PROSITE" id="PS51186">
    <property type="entry name" value="GNAT"/>
    <property type="match status" value="1"/>
</dbReference>
<dbReference type="InterPro" id="IPR025559">
    <property type="entry name" value="Eis_dom"/>
</dbReference>
<dbReference type="RefSeq" id="WP_345717735.1">
    <property type="nucleotide sequence ID" value="NZ_BAABFP010000007.1"/>
</dbReference>
<feature type="binding site" evidence="4">
    <location>
        <begin position="96"/>
        <end position="98"/>
    </location>
    <ligand>
        <name>acetyl-CoA</name>
        <dbReference type="ChEBI" id="CHEBI:57288"/>
    </ligand>
</feature>
<evidence type="ECO:0000256" key="1">
    <source>
        <dbReference type="ARBA" id="ARBA00009213"/>
    </source>
</evidence>
<dbReference type="InterPro" id="IPR022902">
    <property type="entry name" value="NAcTrfase_Eis"/>
</dbReference>
<dbReference type="Proteomes" id="UP001596189">
    <property type="component" value="Unassembled WGS sequence"/>
</dbReference>
<protein>
    <submittedName>
        <fullName evidence="6">GNAT family N-acetyltransferase</fullName>
        <ecNumber evidence="6">2.3.1.-</ecNumber>
    </submittedName>
</protein>
<accession>A0ABW1JJ89</accession>
<dbReference type="InterPro" id="IPR016181">
    <property type="entry name" value="Acyl_CoA_acyltransferase"/>
</dbReference>
<dbReference type="NCBIfam" id="NF002367">
    <property type="entry name" value="PRK01346.1-4"/>
    <property type="match status" value="1"/>
</dbReference>
<feature type="active site" description="Proton acceptor; via carboxylate" evidence="4">
    <location>
        <position position="428"/>
    </location>
</feature>
<keyword evidence="2 4" id="KW-0808">Transferase</keyword>
<dbReference type="InterPro" id="IPR036527">
    <property type="entry name" value="SCP2_sterol-bd_dom_sf"/>
</dbReference>
<reference evidence="7" key="1">
    <citation type="journal article" date="2019" name="Int. J. Syst. Evol. Microbiol.">
        <title>The Global Catalogue of Microorganisms (GCM) 10K type strain sequencing project: providing services to taxonomists for standard genome sequencing and annotation.</title>
        <authorList>
            <consortium name="The Broad Institute Genomics Platform"/>
            <consortium name="The Broad Institute Genome Sequencing Center for Infectious Disease"/>
            <person name="Wu L."/>
            <person name="Ma J."/>
        </authorList>
    </citation>
    <scope>NUCLEOTIDE SEQUENCE [LARGE SCALE GENOMIC DNA]</scope>
    <source>
        <strain evidence="7">KACC 14249</strain>
    </source>
</reference>
<feature type="domain" description="N-acetyltransferase" evidence="5">
    <location>
        <begin position="15"/>
        <end position="167"/>
    </location>
</feature>
<evidence type="ECO:0000259" key="5">
    <source>
        <dbReference type="PROSITE" id="PS51186"/>
    </source>
</evidence>
<keyword evidence="7" id="KW-1185">Reference proteome</keyword>
<dbReference type="EC" id="2.3.1.-" evidence="6"/>
<dbReference type="InterPro" id="IPR000182">
    <property type="entry name" value="GNAT_dom"/>
</dbReference>
<feature type="binding site" evidence="4">
    <location>
        <begin position="104"/>
        <end position="109"/>
    </location>
    <ligand>
        <name>acetyl-CoA</name>
        <dbReference type="ChEBI" id="CHEBI:57288"/>
    </ligand>
</feature>
<dbReference type="SUPFAM" id="SSF55718">
    <property type="entry name" value="SCP-like"/>
    <property type="match status" value="1"/>
</dbReference>
<keyword evidence="3 4" id="KW-0012">Acyltransferase</keyword>
<dbReference type="CDD" id="cd04301">
    <property type="entry name" value="NAT_SF"/>
    <property type="match status" value="1"/>
</dbReference>
<dbReference type="PANTHER" id="PTHR37817:SF1">
    <property type="entry name" value="N-ACETYLTRANSFERASE EIS"/>
    <property type="match status" value="1"/>
</dbReference>
<evidence type="ECO:0000313" key="7">
    <source>
        <dbReference type="Proteomes" id="UP001596189"/>
    </source>
</evidence>
<dbReference type="Gene3D" id="3.30.1050.10">
    <property type="entry name" value="SCP2 sterol-binding domain"/>
    <property type="match status" value="1"/>
</dbReference>
<dbReference type="SUPFAM" id="SSF55729">
    <property type="entry name" value="Acyl-CoA N-acyltransferases (Nat)"/>
    <property type="match status" value="1"/>
</dbReference>
<comment type="subunit">
    <text evidence="4">Homohexamer; trimer of dimers.</text>
</comment>
<evidence type="ECO:0000256" key="3">
    <source>
        <dbReference type="ARBA" id="ARBA00023315"/>
    </source>
</evidence>
<dbReference type="Pfam" id="PF13527">
    <property type="entry name" value="Acetyltransf_9"/>
    <property type="match status" value="1"/>
</dbReference>
<dbReference type="Gene3D" id="3.40.630.30">
    <property type="match status" value="2"/>
</dbReference>
<feature type="active site" description="Proton donor" evidence="4">
    <location>
        <position position="138"/>
    </location>
</feature>
<dbReference type="EMBL" id="JBHSRD010000008">
    <property type="protein sequence ID" value="MFC6009214.1"/>
    <property type="molecule type" value="Genomic_DNA"/>
</dbReference>
<evidence type="ECO:0000313" key="6">
    <source>
        <dbReference type="EMBL" id="MFC6009214.1"/>
    </source>
</evidence>
<organism evidence="6 7">
    <name type="scientific">Angustibacter luteus</name>
    <dbReference type="NCBI Taxonomy" id="658456"/>
    <lineage>
        <taxon>Bacteria</taxon>
        <taxon>Bacillati</taxon>
        <taxon>Actinomycetota</taxon>
        <taxon>Actinomycetes</taxon>
        <taxon>Kineosporiales</taxon>
        <taxon>Kineosporiaceae</taxon>
    </lineage>
</organism>
<comment type="caution">
    <text evidence="6">The sequence shown here is derived from an EMBL/GenBank/DDBJ whole genome shotgun (WGS) entry which is preliminary data.</text>
</comment>
<dbReference type="HAMAP" id="MF_01812">
    <property type="entry name" value="Eis"/>
    <property type="match status" value="1"/>
</dbReference>
<dbReference type="GO" id="GO:0016746">
    <property type="term" value="F:acyltransferase activity"/>
    <property type="evidence" value="ECO:0007669"/>
    <property type="project" value="UniProtKB-KW"/>
</dbReference>
<evidence type="ECO:0000256" key="2">
    <source>
        <dbReference type="ARBA" id="ARBA00022679"/>
    </source>
</evidence>
<proteinExistence type="inferred from homology"/>
<dbReference type="InterPro" id="IPR041380">
    <property type="entry name" value="Acetyltransf_17"/>
</dbReference>
<sequence>MSSADLPVVPSVPGSVVAIAREQDREVRWLDQAAFVFPDDPGHELDYFEWDRTFGVRADDGELVGVNSTYSLRVVLPTGELGTGTVSRPMAGLSWVSVHPGYRRRGVLSAMMRHHLHEVHARGEEALSGLHASEASIYPRFGYGLATVGYAVSLGRGLTLRDAPAAPDDEGLRVRFATADVEAHGALVADLYTRSCARRPGMVDRTAALNRGRFRQTPRELEKEEPLRILVADREGRPTGYALVQRDMKWTDHAPDGTTRVLELAATDVVTERRLWQAVADFDLTSATIAYRVATDHPLLAWLPDARTIKPTRTDELFLRVVDLDRALTSRGYAIDVDVVLAVTDGLCPWNAGTWRLVGAADGATCERTNDAPDLTLDVRELGAALPGGASLAAAGAAGLVQEHTPGALARLSTAMRSAIEPATTYGF</sequence>